<comment type="similarity">
    <text evidence="2 9">Belongs to the ammonia transporter channel (TC 1.A.11.2) family.</text>
</comment>
<evidence type="ECO:0000256" key="5">
    <source>
        <dbReference type="ARBA" id="ARBA00022989"/>
    </source>
</evidence>
<dbReference type="RefSeq" id="WP_092111817.1">
    <property type="nucleotide sequence ID" value="NZ_FOCN01000018.1"/>
</dbReference>
<keyword evidence="12" id="KW-1185">Reference proteome</keyword>
<evidence type="ECO:0000256" key="9">
    <source>
        <dbReference type="RuleBase" id="RU362002"/>
    </source>
</evidence>
<dbReference type="Gene3D" id="1.10.3430.10">
    <property type="entry name" value="Ammonium transporter AmtB like domains"/>
    <property type="match status" value="1"/>
</dbReference>
<dbReference type="SUPFAM" id="SSF111352">
    <property type="entry name" value="Ammonium transporter"/>
    <property type="match status" value="1"/>
</dbReference>
<feature type="transmembrane region" description="Helical" evidence="9">
    <location>
        <begin position="97"/>
        <end position="117"/>
    </location>
</feature>
<feature type="transmembrane region" description="Helical" evidence="9">
    <location>
        <begin position="234"/>
        <end position="254"/>
    </location>
</feature>
<feature type="domain" description="Ammonium transporter AmtB-like" evidence="10">
    <location>
        <begin position="7"/>
        <end position="411"/>
    </location>
</feature>
<feature type="transmembrane region" description="Helical" evidence="9">
    <location>
        <begin position="6"/>
        <end position="27"/>
    </location>
</feature>
<feature type="transmembrane region" description="Helical" evidence="9">
    <location>
        <begin position="320"/>
        <end position="340"/>
    </location>
</feature>
<feature type="transmembrane region" description="Helical" evidence="9">
    <location>
        <begin position="289"/>
        <end position="308"/>
    </location>
</feature>
<evidence type="ECO:0000313" key="12">
    <source>
        <dbReference type="Proteomes" id="UP000297654"/>
    </source>
</evidence>
<feature type="transmembrane region" description="Helical" evidence="9">
    <location>
        <begin position="360"/>
        <end position="381"/>
    </location>
</feature>
<evidence type="ECO:0000256" key="1">
    <source>
        <dbReference type="ARBA" id="ARBA00004141"/>
    </source>
</evidence>
<feature type="transmembrane region" description="Helical" evidence="9">
    <location>
        <begin position="266"/>
        <end position="283"/>
    </location>
</feature>
<dbReference type="STRING" id="1424661.SAMN05216281_11816"/>
<dbReference type="InterPro" id="IPR001905">
    <property type="entry name" value="Ammonium_transpt"/>
</dbReference>
<dbReference type="EMBL" id="SOFF01000016">
    <property type="protein sequence ID" value="TFB92380.1"/>
    <property type="molecule type" value="Genomic_DNA"/>
</dbReference>
<name>A0A1H8KA20_9MICO</name>
<evidence type="ECO:0000259" key="10">
    <source>
        <dbReference type="Pfam" id="PF00909"/>
    </source>
</evidence>
<feature type="transmembrane region" description="Helical" evidence="9">
    <location>
        <begin position="205"/>
        <end position="222"/>
    </location>
</feature>
<evidence type="ECO:0000313" key="11">
    <source>
        <dbReference type="EMBL" id="TFB92380.1"/>
    </source>
</evidence>
<evidence type="ECO:0000256" key="6">
    <source>
        <dbReference type="ARBA" id="ARBA00023136"/>
    </source>
</evidence>
<feature type="transmembrane region" description="Helical" evidence="9">
    <location>
        <begin position="39"/>
        <end position="57"/>
    </location>
</feature>
<evidence type="ECO:0000256" key="4">
    <source>
        <dbReference type="ARBA" id="ARBA00022692"/>
    </source>
</evidence>
<keyword evidence="7 9" id="KW-0924">Ammonia transport</keyword>
<dbReference type="Proteomes" id="UP000297654">
    <property type="component" value="Unassembled WGS sequence"/>
</dbReference>
<dbReference type="PANTHER" id="PTHR43029:SF10">
    <property type="entry name" value="AMMONIUM TRANSPORTER MEP2"/>
    <property type="match status" value="1"/>
</dbReference>
<feature type="transmembrane region" description="Helical" evidence="9">
    <location>
        <begin position="170"/>
        <end position="193"/>
    </location>
</feature>
<reference evidence="11 12" key="1">
    <citation type="submission" date="2019-03" db="EMBL/GenBank/DDBJ databases">
        <title>Genomics of glacier-inhabiting Cryobacterium strains.</title>
        <authorList>
            <person name="Liu Q."/>
            <person name="Xin Y.-H."/>
        </authorList>
    </citation>
    <scope>NUCLEOTIDE SEQUENCE [LARGE SCALE GENOMIC DNA]</scope>
    <source>
        <strain evidence="11 12">Hh15</strain>
    </source>
</reference>
<dbReference type="Pfam" id="PF00909">
    <property type="entry name" value="Ammonium_transp"/>
    <property type="match status" value="1"/>
</dbReference>
<comment type="subcellular location">
    <subcellularLocation>
        <location evidence="9">Cell membrane</location>
        <topology evidence="9">Multi-pass membrane protein</topology>
    </subcellularLocation>
    <subcellularLocation>
        <location evidence="1">Membrane</location>
        <topology evidence="1">Multi-pass membrane protein</topology>
    </subcellularLocation>
</comment>
<dbReference type="NCBIfam" id="TIGR00836">
    <property type="entry name" value="amt"/>
    <property type="match status" value="1"/>
</dbReference>
<evidence type="ECO:0000256" key="7">
    <source>
        <dbReference type="ARBA" id="ARBA00023177"/>
    </source>
</evidence>
<accession>A0A1H8KA20</accession>
<keyword evidence="5 9" id="KW-1133">Transmembrane helix</keyword>
<evidence type="ECO:0000256" key="8">
    <source>
        <dbReference type="ARBA" id="ARBA00050025"/>
    </source>
</evidence>
<dbReference type="OrthoDB" id="9814202at2"/>
<keyword evidence="6 9" id="KW-0472">Membrane</keyword>
<dbReference type="AlphaFoldDB" id="A0A1H8KA20"/>
<evidence type="ECO:0000256" key="3">
    <source>
        <dbReference type="ARBA" id="ARBA00022448"/>
    </source>
</evidence>
<keyword evidence="3 9" id="KW-0813">Transport</keyword>
<sequence length="416" mass="43323">MPAADLAWLLAAFALVSLMFPGLAMFYGGMLGSKNVLNMIMMVMSSLAVTSVLYVLYGYSMVSGNSLGGLGIIGDPLEFFGLQSFVADAGSNGAEGLYWAAFFILFAAITIAIVASGAAGRMKFGAWILFSGLWLTLVYFPLAHQVFTFTDEESGYVGGWLRNVIELHDFAGGTAVHMNAGVAALALALALVLGKSKGGHRPHNLPLVVLGAGILWFGWYGFNGGSAAGANFLAQYVVLTSLLAGSAGMIGFALVEKIRTGRATTLGMASGAIAGLVGITPSADAVNPVGALLVGLFSGAVVCLTLKWKTKLGIDDTLDAFAVHGVGGVVGVICVVLFAASDAPAGITGILFGGSWDIVWRELVAITVTCVYSFTMTYAIAWTLNKTIGLRVSEEEEYVGLDVSYHAETAYDSGRV</sequence>
<protein>
    <recommendedName>
        <fullName evidence="8 9">Ammonium transporter</fullName>
    </recommendedName>
</protein>
<dbReference type="PANTHER" id="PTHR43029">
    <property type="entry name" value="AMMONIUM TRANSPORTER MEP2"/>
    <property type="match status" value="1"/>
</dbReference>
<organism evidence="11 12">
    <name type="scientific">Cryobacterium luteum</name>
    <dbReference type="NCBI Taxonomy" id="1424661"/>
    <lineage>
        <taxon>Bacteria</taxon>
        <taxon>Bacillati</taxon>
        <taxon>Actinomycetota</taxon>
        <taxon>Actinomycetes</taxon>
        <taxon>Micrococcales</taxon>
        <taxon>Microbacteriaceae</taxon>
        <taxon>Cryobacterium</taxon>
    </lineage>
</organism>
<feature type="transmembrane region" description="Helical" evidence="9">
    <location>
        <begin position="124"/>
        <end position="142"/>
    </location>
</feature>
<dbReference type="GO" id="GO:0008519">
    <property type="term" value="F:ammonium channel activity"/>
    <property type="evidence" value="ECO:0007669"/>
    <property type="project" value="InterPro"/>
</dbReference>
<proteinExistence type="inferred from homology"/>
<gene>
    <name evidence="11" type="ORF">E3O10_04895</name>
</gene>
<dbReference type="GO" id="GO:0005886">
    <property type="term" value="C:plasma membrane"/>
    <property type="evidence" value="ECO:0007669"/>
    <property type="project" value="UniProtKB-SubCell"/>
</dbReference>
<comment type="caution">
    <text evidence="11">The sequence shown here is derived from an EMBL/GenBank/DDBJ whole genome shotgun (WGS) entry which is preliminary data.</text>
</comment>
<keyword evidence="4 9" id="KW-0812">Transmembrane</keyword>
<evidence type="ECO:0000256" key="2">
    <source>
        <dbReference type="ARBA" id="ARBA00005887"/>
    </source>
</evidence>
<dbReference type="InterPro" id="IPR029020">
    <property type="entry name" value="Ammonium/urea_transptr"/>
</dbReference>
<dbReference type="InterPro" id="IPR024041">
    <property type="entry name" value="NH4_transpt_AmtB-like_dom"/>
</dbReference>